<dbReference type="EMBL" id="AUXT01000210">
    <property type="protein sequence ID" value="KZN42943.1"/>
    <property type="molecule type" value="Genomic_DNA"/>
</dbReference>
<dbReference type="Proteomes" id="UP000076587">
    <property type="component" value="Unassembled WGS sequence"/>
</dbReference>
<dbReference type="AlphaFoldDB" id="A0A166YK07"/>
<organism evidence="2 3">
    <name type="scientific">Pseudoalteromonas luteoviolacea NCIMB 1942</name>
    <dbReference type="NCBI Taxonomy" id="1365253"/>
    <lineage>
        <taxon>Bacteria</taxon>
        <taxon>Pseudomonadati</taxon>
        <taxon>Pseudomonadota</taxon>
        <taxon>Gammaproteobacteria</taxon>
        <taxon>Alteromonadales</taxon>
        <taxon>Pseudoalteromonadaceae</taxon>
        <taxon>Pseudoalteromonas</taxon>
    </lineage>
</organism>
<reference evidence="2 3" key="1">
    <citation type="submission" date="2013-07" db="EMBL/GenBank/DDBJ databases">
        <title>Comparative Genomic and Metabolomic Analysis of Twelve Strains of Pseudoalteromonas luteoviolacea.</title>
        <authorList>
            <person name="Vynne N.G."/>
            <person name="Mansson M."/>
            <person name="Gram L."/>
        </authorList>
    </citation>
    <scope>NUCLEOTIDE SEQUENCE [LARGE SCALE GENOMIC DNA]</scope>
    <source>
        <strain evidence="2 3">NCIMB 1942</strain>
    </source>
</reference>
<gene>
    <name evidence="2" type="ORF">N482_19230</name>
</gene>
<evidence type="ECO:0000259" key="1">
    <source>
        <dbReference type="Pfam" id="PF13006"/>
    </source>
</evidence>
<name>A0A166YK07_9GAMM</name>
<evidence type="ECO:0000313" key="2">
    <source>
        <dbReference type="EMBL" id="KZN42943.1"/>
    </source>
</evidence>
<protein>
    <recommendedName>
        <fullName evidence="1">Transposase IS4 N-terminal domain-containing protein</fullName>
    </recommendedName>
</protein>
<accession>A0A166YK07</accession>
<dbReference type="PANTHER" id="PTHR37529:SF1">
    <property type="entry name" value="TRANSPOSASE INSG FOR INSERTION SEQUENCE ELEMENT IS4-RELATED"/>
    <property type="match status" value="1"/>
</dbReference>
<feature type="domain" description="Transposase IS4 N-terminal" evidence="1">
    <location>
        <begin position="1"/>
        <end position="59"/>
    </location>
</feature>
<proteinExistence type="predicted"/>
<dbReference type="Pfam" id="PF13006">
    <property type="entry name" value="Nterm_IS4"/>
    <property type="match status" value="1"/>
</dbReference>
<dbReference type="InterPro" id="IPR024473">
    <property type="entry name" value="Transposases_IS4_N"/>
</dbReference>
<comment type="caution">
    <text evidence="2">The sequence shown here is derived from an EMBL/GenBank/DDBJ whole genome shotgun (WGS) entry which is preliminary data.</text>
</comment>
<sequence length="95" mass="10876">MVLWLVVGMAFFRNEPIAEVARRLNICAKGLADEKLLANSALTEARKRLGKNAMSWLFKQCSHKWGLERYPQNNWSGLQVFAVYGAPFKHMTMMS</sequence>
<dbReference type="PATRIC" id="fig|1365253.3.peg.4690"/>
<dbReference type="PANTHER" id="PTHR37529">
    <property type="entry name" value="TRANSPOSASE INSG FOR INSERTION SEQUENCE ELEMENT IS4-RELATED"/>
    <property type="match status" value="1"/>
</dbReference>
<evidence type="ECO:0000313" key="3">
    <source>
        <dbReference type="Proteomes" id="UP000076587"/>
    </source>
</evidence>